<feature type="region of interest" description="Disordered" evidence="1">
    <location>
        <begin position="57"/>
        <end position="141"/>
    </location>
</feature>
<feature type="region of interest" description="Disordered" evidence="1">
    <location>
        <begin position="1"/>
        <end position="22"/>
    </location>
</feature>
<evidence type="ECO:0000256" key="1">
    <source>
        <dbReference type="SAM" id="MobiDB-lite"/>
    </source>
</evidence>
<keyword evidence="3" id="KW-1185">Reference proteome</keyword>
<name>A0A5C3QS45_9AGAR</name>
<feature type="compositionally biased region" description="Polar residues" evidence="1">
    <location>
        <begin position="99"/>
        <end position="111"/>
    </location>
</feature>
<feature type="region of interest" description="Disordered" evidence="1">
    <location>
        <begin position="170"/>
        <end position="231"/>
    </location>
</feature>
<organism evidence="2 3">
    <name type="scientific">Pterulicium gracile</name>
    <dbReference type="NCBI Taxonomy" id="1884261"/>
    <lineage>
        <taxon>Eukaryota</taxon>
        <taxon>Fungi</taxon>
        <taxon>Dikarya</taxon>
        <taxon>Basidiomycota</taxon>
        <taxon>Agaricomycotina</taxon>
        <taxon>Agaricomycetes</taxon>
        <taxon>Agaricomycetidae</taxon>
        <taxon>Agaricales</taxon>
        <taxon>Pleurotineae</taxon>
        <taxon>Pterulaceae</taxon>
        <taxon>Pterulicium</taxon>
    </lineage>
</organism>
<reference evidence="2 3" key="1">
    <citation type="journal article" date="2019" name="Nat. Ecol. Evol.">
        <title>Megaphylogeny resolves global patterns of mushroom evolution.</title>
        <authorList>
            <person name="Varga T."/>
            <person name="Krizsan K."/>
            <person name="Foldi C."/>
            <person name="Dima B."/>
            <person name="Sanchez-Garcia M."/>
            <person name="Sanchez-Ramirez S."/>
            <person name="Szollosi G.J."/>
            <person name="Szarkandi J.G."/>
            <person name="Papp V."/>
            <person name="Albert L."/>
            <person name="Andreopoulos W."/>
            <person name="Angelini C."/>
            <person name="Antonin V."/>
            <person name="Barry K.W."/>
            <person name="Bougher N.L."/>
            <person name="Buchanan P."/>
            <person name="Buyck B."/>
            <person name="Bense V."/>
            <person name="Catcheside P."/>
            <person name="Chovatia M."/>
            <person name="Cooper J."/>
            <person name="Damon W."/>
            <person name="Desjardin D."/>
            <person name="Finy P."/>
            <person name="Geml J."/>
            <person name="Haridas S."/>
            <person name="Hughes K."/>
            <person name="Justo A."/>
            <person name="Karasinski D."/>
            <person name="Kautmanova I."/>
            <person name="Kiss B."/>
            <person name="Kocsube S."/>
            <person name="Kotiranta H."/>
            <person name="LaButti K.M."/>
            <person name="Lechner B.E."/>
            <person name="Liimatainen K."/>
            <person name="Lipzen A."/>
            <person name="Lukacs Z."/>
            <person name="Mihaltcheva S."/>
            <person name="Morgado L.N."/>
            <person name="Niskanen T."/>
            <person name="Noordeloos M.E."/>
            <person name="Ohm R.A."/>
            <person name="Ortiz-Santana B."/>
            <person name="Ovrebo C."/>
            <person name="Racz N."/>
            <person name="Riley R."/>
            <person name="Savchenko A."/>
            <person name="Shiryaev A."/>
            <person name="Soop K."/>
            <person name="Spirin V."/>
            <person name="Szebenyi C."/>
            <person name="Tomsovsky M."/>
            <person name="Tulloss R.E."/>
            <person name="Uehling J."/>
            <person name="Grigoriev I.V."/>
            <person name="Vagvolgyi C."/>
            <person name="Papp T."/>
            <person name="Martin F.M."/>
            <person name="Miettinen O."/>
            <person name="Hibbett D.S."/>
            <person name="Nagy L.G."/>
        </authorList>
    </citation>
    <scope>NUCLEOTIDE SEQUENCE [LARGE SCALE GENOMIC DNA]</scope>
    <source>
        <strain evidence="2 3">CBS 309.79</strain>
    </source>
</reference>
<dbReference type="EMBL" id="ML178820">
    <property type="protein sequence ID" value="TFL03351.1"/>
    <property type="molecule type" value="Genomic_DNA"/>
</dbReference>
<dbReference type="Proteomes" id="UP000305067">
    <property type="component" value="Unassembled WGS sequence"/>
</dbReference>
<gene>
    <name evidence="2" type="ORF">BDV98DRAFT_591233</name>
</gene>
<feature type="region of interest" description="Disordered" evidence="1">
    <location>
        <begin position="243"/>
        <end position="265"/>
    </location>
</feature>
<feature type="compositionally biased region" description="Polar residues" evidence="1">
    <location>
        <begin position="128"/>
        <end position="141"/>
    </location>
</feature>
<accession>A0A5C3QS45</accession>
<feature type="compositionally biased region" description="Low complexity" evidence="1">
    <location>
        <begin position="189"/>
        <end position="207"/>
    </location>
</feature>
<proteinExistence type="predicted"/>
<dbReference type="AlphaFoldDB" id="A0A5C3QS45"/>
<protein>
    <submittedName>
        <fullName evidence="2">Uncharacterized protein</fullName>
    </submittedName>
</protein>
<sequence length="313" mass="33537">MPSESSETRRAKRQSTLKTLELEQQAEDAKDVLLTEEQRKLLLEPFQDVKTVFTDLDGLDIEDDEPTPRVGHAPNMPTSPPVLPPGPPDSDAENEPASPLSSSFASTTIRPTTHALHRTMRRSASDLALSTTPPLDTNVSRLSSLGTITTSLDAESDQAVKENIDKAAARWKQKASRSPLRGVFDRKASTQAMSSTQTMSPTPGSGSIKTSRKRSRSEDPSQSYVQRQRSVGLGMSFGMAASDLRSSPTREGGVPVSPPPLKARSSKRIKLAAKVTTSVGQAGQASVGEVGAENPLAYTQESMVVLDDSRLGA</sequence>
<evidence type="ECO:0000313" key="3">
    <source>
        <dbReference type="Proteomes" id="UP000305067"/>
    </source>
</evidence>
<dbReference type="OrthoDB" id="2757916at2759"/>
<evidence type="ECO:0000313" key="2">
    <source>
        <dbReference type="EMBL" id="TFL03351.1"/>
    </source>
</evidence>
<feature type="compositionally biased region" description="Pro residues" evidence="1">
    <location>
        <begin position="77"/>
        <end position="88"/>
    </location>
</feature>
<feature type="compositionally biased region" description="Polar residues" evidence="1">
    <location>
        <begin position="220"/>
        <end position="229"/>
    </location>
</feature>